<gene>
    <name evidence="2" type="ORF">BHE90_012953</name>
</gene>
<accession>A0A430LA98</accession>
<feature type="compositionally biased region" description="Basic and acidic residues" evidence="1">
    <location>
        <begin position="127"/>
        <end position="137"/>
    </location>
</feature>
<dbReference type="Proteomes" id="UP000287124">
    <property type="component" value="Unassembled WGS sequence"/>
</dbReference>
<name>A0A430LA98_9HYPO</name>
<evidence type="ECO:0000256" key="1">
    <source>
        <dbReference type="SAM" id="MobiDB-lite"/>
    </source>
</evidence>
<feature type="compositionally biased region" description="Basic and acidic residues" evidence="1">
    <location>
        <begin position="26"/>
        <end position="47"/>
    </location>
</feature>
<comment type="caution">
    <text evidence="2">The sequence shown here is derived from an EMBL/GenBank/DDBJ whole genome shotgun (WGS) entry which is preliminary data.</text>
</comment>
<dbReference type="EMBL" id="MIKF01000301">
    <property type="protein sequence ID" value="RTE72643.1"/>
    <property type="molecule type" value="Genomic_DNA"/>
</dbReference>
<protein>
    <submittedName>
        <fullName evidence="2">Uncharacterized protein</fullName>
    </submittedName>
</protein>
<keyword evidence="3" id="KW-1185">Reference proteome</keyword>
<reference evidence="2 3" key="1">
    <citation type="submission" date="2017-06" db="EMBL/GenBank/DDBJ databases">
        <title>Comparative genomic analysis of Ambrosia Fusariam Clade fungi.</title>
        <authorList>
            <person name="Stajich J.E."/>
            <person name="Carrillo J."/>
            <person name="Kijimoto T."/>
            <person name="Eskalen A."/>
            <person name="O'Donnell K."/>
            <person name="Kasson M."/>
        </authorList>
    </citation>
    <scope>NUCLEOTIDE SEQUENCE [LARGE SCALE GENOMIC DNA]</scope>
    <source>
        <strain evidence="2 3">UCR1854</strain>
    </source>
</reference>
<dbReference type="AlphaFoldDB" id="A0A430LA98"/>
<proteinExistence type="predicted"/>
<sequence length="137" mass="15029">MDHVVDAVVNVAALVAAVDDVVVDMDSKRDTSDTRQTKNDRAYDKEFPPLGTQRQDGKAPAPKKSLPDKPEPPLSQKMLKALSKSMRGRPEGPEVPYEIVEPQFPTMGATHQAKASLAKTNQGKQQIRRESGHDQGQ</sequence>
<organism evidence="2 3">
    <name type="scientific">Fusarium euwallaceae</name>
    <dbReference type="NCBI Taxonomy" id="1147111"/>
    <lineage>
        <taxon>Eukaryota</taxon>
        <taxon>Fungi</taxon>
        <taxon>Dikarya</taxon>
        <taxon>Ascomycota</taxon>
        <taxon>Pezizomycotina</taxon>
        <taxon>Sordariomycetes</taxon>
        <taxon>Hypocreomycetidae</taxon>
        <taxon>Hypocreales</taxon>
        <taxon>Nectriaceae</taxon>
        <taxon>Fusarium</taxon>
        <taxon>Fusarium solani species complex</taxon>
    </lineage>
</organism>
<evidence type="ECO:0000313" key="3">
    <source>
        <dbReference type="Proteomes" id="UP000287124"/>
    </source>
</evidence>
<evidence type="ECO:0000313" key="2">
    <source>
        <dbReference type="EMBL" id="RTE72643.1"/>
    </source>
</evidence>
<feature type="region of interest" description="Disordered" evidence="1">
    <location>
        <begin position="26"/>
        <end position="137"/>
    </location>
</feature>